<dbReference type="KEGG" id="nal:B005_1374"/>
<sequence length="65" mass="6451">MIPSARACSTSLRGSTVVSIMGPTVQAGAVAGPRGAPAVVQSSLIRDRSTATRTAAVRVSTPSLA</sequence>
<accession>J7LAY3</accession>
<name>J7LAY3_NOCAA</name>
<organism evidence="1 2">
    <name type="scientific">Nocardiopsis alba (strain ATCC BAA-2165 / BE74)</name>
    <dbReference type="NCBI Taxonomy" id="1205910"/>
    <lineage>
        <taxon>Bacteria</taxon>
        <taxon>Bacillati</taxon>
        <taxon>Actinomycetota</taxon>
        <taxon>Actinomycetes</taxon>
        <taxon>Streptosporangiales</taxon>
        <taxon>Nocardiopsidaceae</taxon>
        <taxon>Nocardiopsis</taxon>
    </lineage>
</organism>
<reference evidence="2" key="2">
    <citation type="submission" date="2012-08" db="EMBL/GenBank/DDBJ databases">
        <title>Whole-genome sequence of Nocardiopsis alba strain ATCC BAA-2165 associated with honeybees.</title>
        <authorList>
            <person name="Qiao J."/>
            <person name="Chen L."/>
            <person name="Li Y."/>
            <person name="Wang J."/>
            <person name="Zhang W."/>
            <person name="Chen S."/>
        </authorList>
    </citation>
    <scope>NUCLEOTIDE SEQUENCE [LARGE SCALE GENOMIC DNA]</scope>
    <source>
        <strain evidence="2">ATCC BAA-2165 / BE74</strain>
    </source>
</reference>
<proteinExistence type="predicted"/>
<evidence type="ECO:0000313" key="2">
    <source>
        <dbReference type="Proteomes" id="UP000003779"/>
    </source>
</evidence>
<dbReference type="AlphaFoldDB" id="J7LAY3"/>
<reference evidence="1 2" key="1">
    <citation type="journal article" date="2012" name="J. Bacteriol.">
        <title>Whole-Genome Sequence of Nocardiopsis alba Strain ATCC BAA-2165, Associated with Honeybees.</title>
        <authorList>
            <person name="Qiao J."/>
            <person name="Chen L."/>
            <person name="Li Y."/>
            <person name="Wang J."/>
            <person name="Zhang W."/>
            <person name="Chen S."/>
        </authorList>
    </citation>
    <scope>NUCLEOTIDE SEQUENCE [LARGE SCALE GENOMIC DNA]</scope>
    <source>
        <strain evidence="2">ATCC BAA-2165 / BE74</strain>
    </source>
</reference>
<gene>
    <name evidence="1" type="ordered locus">B005_1374</name>
</gene>
<dbReference type="EMBL" id="CP003788">
    <property type="protein sequence ID" value="AFR07974.1"/>
    <property type="molecule type" value="Genomic_DNA"/>
</dbReference>
<dbReference type="Proteomes" id="UP000003779">
    <property type="component" value="Chromosome"/>
</dbReference>
<protein>
    <submittedName>
        <fullName evidence="1">Uncharacterized protein</fullName>
    </submittedName>
</protein>
<dbReference type="HOGENOM" id="CLU_2845399_0_0_11"/>
<evidence type="ECO:0000313" key="1">
    <source>
        <dbReference type="EMBL" id="AFR07974.1"/>
    </source>
</evidence>